<evidence type="ECO:0000313" key="2">
    <source>
        <dbReference type="EMBL" id="KAH7985334.1"/>
    </source>
</evidence>
<reference evidence="2" key="1">
    <citation type="journal article" date="2020" name="Cell">
        <title>Large-Scale Comparative Analyses of Tick Genomes Elucidate Their Genetic Diversity and Vector Capacities.</title>
        <authorList>
            <consortium name="Tick Genome and Microbiome Consortium (TIGMIC)"/>
            <person name="Jia N."/>
            <person name="Wang J."/>
            <person name="Shi W."/>
            <person name="Du L."/>
            <person name="Sun Y."/>
            <person name="Zhan W."/>
            <person name="Jiang J.F."/>
            <person name="Wang Q."/>
            <person name="Zhang B."/>
            <person name="Ji P."/>
            <person name="Bell-Sakyi L."/>
            <person name="Cui X.M."/>
            <person name="Yuan T.T."/>
            <person name="Jiang B.G."/>
            <person name="Yang W.F."/>
            <person name="Lam T.T."/>
            <person name="Chang Q.C."/>
            <person name="Ding S.J."/>
            <person name="Wang X.J."/>
            <person name="Zhu J.G."/>
            <person name="Ruan X.D."/>
            <person name="Zhao L."/>
            <person name="Wei J.T."/>
            <person name="Ye R.Z."/>
            <person name="Que T.C."/>
            <person name="Du C.H."/>
            <person name="Zhou Y.H."/>
            <person name="Cheng J.X."/>
            <person name="Dai P.F."/>
            <person name="Guo W.B."/>
            <person name="Han X.H."/>
            <person name="Huang E.J."/>
            <person name="Li L.F."/>
            <person name="Wei W."/>
            <person name="Gao Y.C."/>
            <person name="Liu J.Z."/>
            <person name="Shao H.Z."/>
            <person name="Wang X."/>
            <person name="Wang C.C."/>
            <person name="Yang T.C."/>
            <person name="Huo Q.B."/>
            <person name="Li W."/>
            <person name="Chen H.Y."/>
            <person name="Chen S.E."/>
            <person name="Zhou L.G."/>
            <person name="Ni X.B."/>
            <person name="Tian J.H."/>
            <person name="Sheng Y."/>
            <person name="Liu T."/>
            <person name="Pan Y.S."/>
            <person name="Xia L.Y."/>
            <person name="Li J."/>
            <person name="Zhao F."/>
            <person name="Cao W.C."/>
        </authorList>
    </citation>
    <scope>NUCLEOTIDE SEQUENCE</scope>
    <source>
        <strain evidence="2">Rsan-2018</strain>
    </source>
</reference>
<feature type="compositionally biased region" description="Polar residues" evidence="1">
    <location>
        <begin position="23"/>
        <end position="34"/>
    </location>
</feature>
<dbReference type="AlphaFoldDB" id="A0A9D4YRA1"/>
<keyword evidence="3" id="KW-1185">Reference proteome</keyword>
<feature type="compositionally biased region" description="Basic residues" evidence="1">
    <location>
        <begin position="8"/>
        <end position="19"/>
    </location>
</feature>
<feature type="region of interest" description="Disordered" evidence="1">
    <location>
        <begin position="505"/>
        <end position="530"/>
    </location>
</feature>
<proteinExistence type="predicted"/>
<protein>
    <submittedName>
        <fullName evidence="2">Uncharacterized protein</fullName>
    </submittedName>
</protein>
<evidence type="ECO:0000256" key="1">
    <source>
        <dbReference type="SAM" id="MobiDB-lite"/>
    </source>
</evidence>
<evidence type="ECO:0000313" key="3">
    <source>
        <dbReference type="Proteomes" id="UP000821837"/>
    </source>
</evidence>
<feature type="region of interest" description="Disordered" evidence="1">
    <location>
        <begin position="1"/>
        <end position="38"/>
    </location>
</feature>
<feature type="compositionally biased region" description="Polar residues" evidence="1">
    <location>
        <begin position="413"/>
        <end position="423"/>
    </location>
</feature>
<dbReference type="EMBL" id="JABSTV010000987">
    <property type="protein sequence ID" value="KAH7985334.1"/>
    <property type="molecule type" value="Genomic_DNA"/>
</dbReference>
<feature type="region of interest" description="Disordered" evidence="1">
    <location>
        <begin position="378"/>
        <end position="454"/>
    </location>
</feature>
<sequence>MPTDAALKRSRTRKFKAKARCSFGSTSSHPSNLPSRMKADLPDLFARLEVQRNGEEGVHRSDDSEDRTKGAASNRCSNEEIVPTAEKAPSEFSHRKERSSAFPPKHRQLQMSTAAAPIRASKRKFVVRAKPSSDSTNSGFGYLPSRVEVNLPELFAHPEMHTRSDDPAGTTEEAASALGSNDEIQANPERTPSHKFEVELTSQSNSPVEESEREDSTRPFVKMQPSSMQRRRYCGRKITFESPHRLPGFILLREDLYTFVYYEEPDGEEYDCGGSSNLQDEADDVAHSTDSDNGGHQYTVSDDCELQRARSSSSSSSCYESAVEEQHEEEKWTQERVLSSIILSSLPLARSTSCATHIRCRSTDRGVGHFSNRGVAVDTTRWRRRRHAGERAAAKSPTQPGRRSTAAEDRTTTQKASSSNTAVHGQAEERTETEEQKPVDKNRAGDEVSPHSHGYRCARGIYHRASDRKTSCRCLQLNQDPGHWNRLTNSSQGRKVTATVLEVPDSEKAANRSTDVEYTRSSQRETAKKY</sequence>
<dbReference type="Proteomes" id="UP000821837">
    <property type="component" value="Unassembled WGS sequence"/>
</dbReference>
<feature type="compositionally biased region" description="Basic and acidic residues" evidence="1">
    <location>
        <begin position="426"/>
        <end position="450"/>
    </location>
</feature>
<name>A0A9D4YRA1_RHISA</name>
<feature type="region of interest" description="Disordered" evidence="1">
    <location>
        <begin position="50"/>
        <end position="119"/>
    </location>
</feature>
<reference evidence="2" key="2">
    <citation type="submission" date="2021-09" db="EMBL/GenBank/DDBJ databases">
        <authorList>
            <person name="Jia N."/>
            <person name="Wang J."/>
            <person name="Shi W."/>
            <person name="Du L."/>
            <person name="Sun Y."/>
            <person name="Zhan W."/>
            <person name="Jiang J."/>
            <person name="Wang Q."/>
            <person name="Zhang B."/>
            <person name="Ji P."/>
            <person name="Sakyi L.B."/>
            <person name="Cui X."/>
            <person name="Yuan T."/>
            <person name="Jiang B."/>
            <person name="Yang W."/>
            <person name="Lam T.T.-Y."/>
            <person name="Chang Q."/>
            <person name="Ding S."/>
            <person name="Wang X."/>
            <person name="Zhu J."/>
            <person name="Ruan X."/>
            <person name="Zhao L."/>
            <person name="Wei J."/>
            <person name="Que T."/>
            <person name="Du C."/>
            <person name="Cheng J."/>
            <person name="Dai P."/>
            <person name="Han X."/>
            <person name="Huang E."/>
            <person name="Gao Y."/>
            <person name="Liu J."/>
            <person name="Shao H."/>
            <person name="Ye R."/>
            <person name="Li L."/>
            <person name="Wei W."/>
            <person name="Wang X."/>
            <person name="Wang C."/>
            <person name="Huo Q."/>
            <person name="Li W."/>
            <person name="Guo W."/>
            <person name="Chen H."/>
            <person name="Chen S."/>
            <person name="Zhou L."/>
            <person name="Zhou L."/>
            <person name="Ni X."/>
            <person name="Tian J."/>
            <person name="Zhou Y."/>
            <person name="Sheng Y."/>
            <person name="Liu T."/>
            <person name="Pan Y."/>
            <person name="Xia L."/>
            <person name="Li J."/>
            <person name="Zhao F."/>
            <person name="Cao W."/>
        </authorList>
    </citation>
    <scope>NUCLEOTIDE SEQUENCE</scope>
    <source>
        <strain evidence="2">Rsan-2018</strain>
        <tissue evidence="2">Larvae</tissue>
    </source>
</reference>
<gene>
    <name evidence="2" type="ORF">HPB52_025703</name>
</gene>
<feature type="region of interest" description="Disordered" evidence="1">
    <location>
        <begin position="159"/>
        <end position="226"/>
    </location>
</feature>
<comment type="caution">
    <text evidence="2">The sequence shown here is derived from an EMBL/GenBank/DDBJ whole genome shotgun (WGS) entry which is preliminary data.</text>
</comment>
<feature type="compositionally biased region" description="Basic and acidic residues" evidence="1">
    <location>
        <begin position="50"/>
        <end position="69"/>
    </location>
</feature>
<feature type="compositionally biased region" description="Polar residues" evidence="1">
    <location>
        <begin position="178"/>
        <end position="190"/>
    </location>
</feature>
<accession>A0A9D4YRA1</accession>
<feature type="region of interest" description="Disordered" evidence="1">
    <location>
        <begin position="270"/>
        <end position="298"/>
    </location>
</feature>
<organism evidence="2 3">
    <name type="scientific">Rhipicephalus sanguineus</name>
    <name type="common">Brown dog tick</name>
    <name type="synonym">Ixodes sanguineus</name>
    <dbReference type="NCBI Taxonomy" id="34632"/>
    <lineage>
        <taxon>Eukaryota</taxon>
        <taxon>Metazoa</taxon>
        <taxon>Ecdysozoa</taxon>
        <taxon>Arthropoda</taxon>
        <taxon>Chelicerata</taxon>
        <taxon>Arachnida</taxon>
        <taxon>Acari</taxon>
        <taxon>Parasitiformes</taxon>
        <taxon>Ixodida</taxon>
        <taxon>Ixodoidea</taxon>
        <taxon>Ixodidae</taxon>
        <taxon>Rhipicephalinae</taxon>
        <taxon>Rhipicephalus</taxon>
        <taxon>Rhipicephalus</taxon>
    </lineage>
</organism>